<dbReference type="InterPro" id="IPR051448">
    <property type="entry name" value="CdaR-like_regulators"/>
</dbReference>
<dbReference type="PANTHER" id="PTHR33744:SF17">
    <property type="entry name" value="CONSERVED PROTEIN"/>
    <property type="match status" value="1"/>
</dbReference>
<gene>
    <name evidence="4" type="ORF">ACFSCY_34780</name>
</gene>
<comment type="caution">
    <text evidence="4">The sequence shown here is derived from an EMBL/GenBank/DDBJ whole genome shotgun (WGS) entry which is preliminary data.</text>
</comment>
<dbReference type="Pfam" id="PF17853">
    <property type="entry name" value="GGDEF_2"/>
    <property type="match status" value="1"/>
</dbReference>
<dbReference type="InterPro" id="IPR025736">
    <property type="entry name" value="PucR_C-HTH_dom"/>
</dbReference>
<comment type="similarity">
    <text evidence="1">Belongs to the CdaR family.</text>
</comment>
<dbReference type="InterPro" id="IPR041522">
    <property type="entry name" value="CdaR_GGDEF"/>
</dbReference>
<dbReference type="RefSeq" id="WP_343981230.1">
    <property type="nucleotide sequence ID" value="NZ_BAAAJG010000013.1"/>
</dbReference>
<reference evidence="5" key="1">
    <citation type="journal article" date="2019" name="Int. J. Syst. Evol. Microbiol.">
        <title>The Global Catalogue of Microorganisms (GCM) 10K type strain sequencing project: providing services to taxonomists for standard genome sequencing and annotation.</title>
        <authorList>
            <consortium name="The Broad Institute Genomics Platform"/>
            <consortium name="The Broad Institute Genome Sequencing Center for Infectious Disease"/>
            <person name="Wu L."/>
            <person name="Ma J."/>
        </authorList>
    </citation>
    <scope>NUCLEOTIDE SEQUENCE [LARGE SCALE GENOMIC DNA]</scope>
    <source>
        <strain evidence="5">JCM 12165</strain>
    </source>
</reference>
<dbReference type="InterPro" id="IPR042070">
    <property type="entry name" value="PucR_C-HTH_sf"/>
</dbReference>
<protein>
    <submittedName>
        <fullName evidence="4">PucR family transcriptional regulator</fullName>
    </submittedName>
</protein>
<keyword evidence="5" id="KW-1185">Reference proteome</keyword>
<evidence type="ECO:0000256" key="1">
    <source>
        <dbReference type="ARBA" id="ARBA00006754"/>
    </source>
</evidence>
<evidence type="ECO:0000313" key="5">
    <source>
        <dbReference type="Proteomes" id="UP001597145"/>
    </source>
</evidence>
<dbReference type="EMBL" id="JBHUCP010000038">
    <property type="protein sequence ID" value="MFD1534596.1"/>
    <property type="molecule type" value="Genomic_DNA"/>
</dbReference>
<feature type="domain" description="PucR C-terminal helix-turn-helix" evidence="2">
    <location>
        <begin position="471"/>
        <end position="527"/>
    </location>
</feature>
<organism evidence="4 5">
    <name type="scientific">Pseudonocardia aurantiaca</name>
    <dbReference type="NCBI Taxonomy" id="75290"/>
    <lineage>
        <taxon>Bacteria</taxon>
        <taxon>Bacillati</taxon>
        <taxon>Actinomycetota</taxon>
        <taxon>Actinomycetes</taxon>
        <taxon>Pseudonocardiales</taxon>
        <taxon>Pseudonocardiaceae</taxon>
        <taxon>Pseudonocardia</taxon>
    </lineage>
</organism>
<dbReference type="Gene3D" id="1.10.10.2840">
    <property type="entry name" value="PucR C-terminal helix-turn-helix domain"/>
    <property type="match status" value="1"/>
</dbReference>
<evidence type="ECO:0000313" key="4">
    <source>
        <dbReference type="EMBL" id="MFD1534596.1"/>
    </source>
</evidence>
<dbReference type="Pfam" id="PF13556">
    <property type="entry name" value="HTH_30"/>
    <property type="match status" value="1"/>
</dbReference>
<evidence type="ECO:0000259" key="2">
    <source>
        <dbReference type="Pfam" id="PF13556"/>
    </source>
</evidence>
<dbReference type="PANTHER" id="PTHR33744">
    <property type="entry name" value="CARBOHYDRATE DIACID REGULATOR"/>
    <property type="match status" value="1"/>
</dbReference>
<sequence>MDTTLRRLLGALGEPLVEVAVAPAGLDVPLAGLSIVDPDDEPDRHPGQLVLLIGARGRDAVAAVHAQARSGAAAVAVKAGGAVDPLRSAAADAGLALLLVRPDVRWERLESLARDVLDDGGSGEDVADREGDLFSLAQTVALLTGGIVSIEDTASRVLAYSRSDSDTAQVDELRRRSILGRQGPEVYLRMLREWGVFDRLRAGEDVVEIDEHAELGIRRRLAVGIHAGQRQLGTIWVQEGASPFAERAAEVMLGAARVAAGHIVRRRSRAPGARFRHDLVAGLLDGRASPGLVAGTFGLDEHTTALVVAFAVRADDSAVHELSVAELSDVVSVHAATYRRAALTAAVGARVYAVLPDVPRDQAEGALTAMCTEVVTIARRRTGVRVQAGIGSAAAGLAGVPGSRGEADRVLDVIGDVMGGDVGGDVAVFADIRAEVLLTQTLGLLAASPDLRDPGVARLVEYDKEHRTDLVGSVVAWLDAMGDVRAAAKRLTVHPNTLRYRVRRAVAVGGLRLGDPRTRLVLHLQLLTAEREMGDRRAP</sequence>
<proteinExistence type="inferred from homology"/>
<evidence type="ECO:0000259" key="3">
    <source>
        <dbReference type="Pfam" id="PF17853"/>
    </source>
</evidence>
<name>A0ABW4FY77_9PSEU</name>
<feature type="domain" description="CdaR GGDEF-like" evidence="3">
    <location>
        <begin position="294"/>
        <end position="413"/>
    </location>
</feature>
<accession>A0ABW4FY77</accession>
<dbReference type="Proteomes" id="UP001597145">
    <property type="component" value="Unassembled WGS sequence"/>
</dbReference>